<dbReference type="Pfam" id="PF03853">
    <property type="entry name" value="YjeF_N"/>
    <property type="match status" value="1"/>
</dbReference>
<evidence type="ECO:0000256" key="8">
    <source>
        <dbReference type="ARBA" id="ARBA00022857"/>
    </source>
</evidence>
<protein>
    <recommendedName>
        <fullName evidence="19">Bifunctional NAD(P)H-hydrate repair enzyme</fullName>
    </recommendedName>
    <alternativeName>
        <fullName evidence="19">Nicotinamide nucleotide repair protein</fullName>
    </alternativeName>
    <domain>
        <recommendedName>
            <fullName evidence="19">ADP-dependent (S)-NAD(P)H-hydrate dehydratase</fullName>
            <ecNumber evidence="19">4.2.1.136</ecNumber>
        </recommendedName>
        <alternativeName>
            <fullName evidence="19">ADP-dependent NAD(P)HX dehydratase</fullName>
        </alternativeName>
    </domain>
    <domain>
        <recommendedName>
            <fullName evidence="19">NAD(P)H-hydrate epimerase</fullName>
            <ecNumber evidence="19">5.1.99.6</ecNumber>
        </recommendedName>
    </domain>
</protein>
<evidence type="ECO:0000256" key="16">
    <source>
        <dbReference type="ARBA" id="ARBA00049209"/>
    </source>
</evidence>
<dbReference type="Proteomes" id="UP001310692">
    <property type="component" value="Unassembled WGS sequence"/>
</dbReference>
<evidence type="ECO:0000256" key="13">
    <source>
        <dbReference type="ARBA" id="ARBA00023268"/>
    </source>
</evidence>
<comment type="catalytic activity">
    <reaction evidence="1 18 19">
        <text>(6R)-NADHX = (6S)-NADHX</text>
        <dbReference type="Rhea" id="RHEA:32215"/>
        <dbReference type="ChEBI" id="CHEBI:64074"/>
        <dbReference type="ChEBI" id="CHEBI:64075"/>
        <dbReference type="EC" id="5.1.99.6"/>
    </reaction>
</comment>
<feature type="binding site" evidence="18">
    <location>
        <position position="147"/>
    </location>
    <ligand>
        <name>K(+)</name>
        <dbReference type="ChEBI" id="CHEBI:29103"/>
    </ligand>
</feature>
<comment type="catalytic activity">
    <reaction evidence="15 17 19">
        <text>(6S)-NADHX + ADP = AMP + phosphate + NADH + H(+)</text>
        <dbReference type="Rhea" id="RHEA:32223"/>
        <dbReference type="ChEBI" id="CHEBI:15378"/>
        <dbReference type="ChEBI" id="CHEBI:43474"/>
        <dbReference type="ChEBI" id="CHEBI:57945"/>
        <dbReference type="ChEBI" id="CHEBI:64074"/>
        <dbReference type="ChEBI" id="CHEBI:456215"/>
        <dbReference type="ChEBI" id="CHEBI:456216"/>
        <dbReference type="EC" id="4.2.1.136"/>
    </reaction>
</comment>
<keyword evidence="7 17" id="KW-0067">ATP-binding</keyword>
<dbReference type="EMBL" id="JAZDRO010000006">
    <property type="protein sequence ID" value="MEE2567584.1"/>
    <property type="molecule type" value="Genomic_DNA"/>
</dbReference>
<evidence type="ECO:0000256" key="1">
    <source>
        <dbReference type="ARBA" id="ARBA00000013"/>
    </source>
</evidence>
<evidence type="ECO:0000256" key="10">
    <source>
        <dbReference type="ARBA" id="ARBA00023027"/>
    </source>
</evidence>
<keyword evidence="13" id="KW-0511">Multifunctional enzyme</keyword>
<keyword evidence="5 18" id="KW-0479">Metal-binding</keyword>
<proteinExistence type="inferred from homology"/>
<dbReference type="PROSITE" id="PS51383">
    <property type="entry name" value="YJEF_C_3"/>
    <property type="match status" value="1"/>
</dbReference>
<dbReference type="PANTHER" id="PTHR12592:SF0">
    <property type="entry name" value="ATP-DEPENDENT (S)-NAD(P)H-HYDRATE DEHYDRATASE"/>
    <property type="match status" value="1"/>
</dbReference>
<evidence type="ECO:0000256" key="17">
    <source>
        <dbReference type="HAMAP-Rule" id="MF_01965"/>
    </source>
</evidence>
<comment type="function">
    <text evidence="18">Catalyzes the epimerization of the S- and R-forms of NAD(P)HX, a damaged form of NAD(P)H that is a result of enzymatic or heat-dependent hydration. This is a prerequisite for the S-specific NAD(P)H-hydrate dehydratase to allow the repair of both epimers of NAD(P)HX.</text>
</comment>
<comment type="cofactor">
    <cofactor evidence="18 19">
        <name>K(+)</name>
        <dbReference type="ChEBI" id="CHEBI:29103"/>
    </cofactor>
    <text evidence="18 19">Binds 1 potassium ion per subunit.</text>
</comment>
<feature type="binding site" evidence="17">
    <location>
        <position position="246"/>
    </location>
    <ligand>
        <name>(6S)-NADPHX</name>
        <dbReference type="ChEBI" id="CHEBI:64076"/>
    </ligand>
</feature>
<evidence type="ECO:0000259" key="20">
    <source>
        <dbReference type="PROSITE" id="PS51383"/>
    </source>
</evidence>
<comment type="caution">
    <text evidence="22">The sequence shown here is derived from an EMBL/GenBank/DDBJ whole genome shotgun (WGS) entry which is preliminary data.</text>
</comment>
<dbReference type="SUPFAM" id="SSF64153">
    <property type="entry name" value="YjeF N-terminal domain-like"/>
    <property type="match status" value="1"/>
</dbReference>
<dbReference type="Pfam" id="PF01256">
    <property type="entry name" value="Carb_kinase"/>
    <property type="match status" value="1"/>
</dbReference>
<keyword evidence="9 18" id="KW-0630">Potassium</keyword>
<accession>A0ABU7M195</accession>
<evidence type="ECO:0000256" key="7">
    <source>
        <dbReference type="ARBA" id="ARBA00022840"/>
    </source>
</evidence>
<keyword evidence="11 18" id="KW-0413">Isomerase</keyword>
<feature type="binding site" evidence="17">
    <location>
        <position position="309"/>
    </location>
    <ligand>
        <name>(6S)-NADPHX</name>
        <dbReference type="ChEBI" id="CHEBI:64076"/>
    </ligand>
</feature>
<evidence type="ECO:0000256" key="12">
    <source>
        <dbReference type="ARBA" id="ARBA00023239"/>
    </source>
</evidence>
<evidence type="ECO:0000256" key="5">
    <source>
        <dbReference type="ARBA" id="ARBA00022723"/>
    </source>
</evidence>
<evidence type="ECO:0000256" key="18">
    <source>
        <dbReference type="HAMAP-Rule" id="MF_01966"/>
    </source>
</evidence>
<dbReference type="CDD" id="cd01171">
    <property type="entry name" value="YXKO-related"/>
    <property type="match status" value="1"/>
</dbReference>
<evidence type="ECO:0000256" key="4">
    <source>
        <dbReference type="ARBA" id="ARBA00009524"/>
    </source>
</evidence>
<dbReference type="EC" id="4.2.1.136" evidence="19"/>
<comment type="catalytic activity">
    <reaction evidence="16 17 19">
        <text>(6S)-NADPHX + ADP = AMP + phosphate + NADPH + H(+)</text>
        <dbReference type="Rhea" id="RHEA:32235"/>
        <dbReference type="ChEBI" id="CHEBI:15378"/>
        <dbReference type="ChEBI" id="CHEBI:43474"/>
        <dbReference type="ChEBI" id="CHEBI:57783"/>
        <dbReference type="ChEBI" id="CHEBI:64076"/>
        <dbReference type="ChEBI" id="CHEBI:456215"/>
        <dbReference type="ChEBI" id="CHEBI:456216"/>
        <dbReference type="EC" id="4.2.1.136"/>
    </reaction>
</comment>
<dbReference type="PROSITE" id="PS51385">
    <property type="entry name" value="YJEF_N"/>
    <property type="match status" value="1"/>
</dbReference>
<feature type="binding site" evidence="18">
    <location>
        <position position="51"/>
    </location>
    <ligand>
        <name>K(+)</name>
        <dbReference type="ChEBI" id="CHEBI:29103"/>
    </ligand>
</feature>
<dbReference type="NCBIfam" id="TIGR00197">
    <property type="entry name" value="yjeF_nterm"/>
    <property type="match status" value="1"/>
</dbReference>
<keyword evidence="10 17" id="KW-0520">NAD</keyword>
<comment type="caution">
    <text evidence="18">Lacks conserved residue(s) required for the propagation of feature annotation.</text>
</comment>
<comment type="similarity">
    <text evidence="3 19">In the N-terminal section; belongs to the NnrE/AIBP family.</text>
</comment>
<feature type="binding site" evidence="17">
    <location>
        <position position="425"/>
    </location>
    <ligand>
        <name>AMP</name>
        <dbReference type="ChEBI" id="CHEBI:456215"/>
    </ligand>
</feature>
<keyword evidence="12 17" id="KW-0456">Lyase</keyword>
<evidence type="ECO:0000256" key="6">
    <source>
        <dbReference type="ARBA" id="ARBA00022741"/>
    </source>
</evidence>
<dbReference type="HAMAP" id="MF_01965">
    <property type="entry name" value="NADHX_dehydratase"/>
    <property type="match status" value="1"/>
</dbReference>
<organism evidence="22 23">
    <name type="scientific">Hyphobacterium marinum</name>
    <dbReference type="NCBI Taxonomy" id="3116574"/>
    <lineage>
        <taxon>Bacteria</taxon>
        <taxon>Pseudomonadati</taxon>
        <taxon>Pseudomonadota</taxon>
        <taxon>Alphaproteobacteria</taxon>
        <taxon>Maricaulales</taxon>
        <taxon>Maricaulaceae</taxon>
        <taxon>Hyphobacterium</taxon>
    </lineage>
</organism>
<evidence type="ECO:0000256" key="3">
    <source>
        <dbReference type="ARBA" id="ARBA00006001"/>
    </source>
</evidence>
<keyword evidence="23" id="KW-1185">Reference proteome</keyword>
<evidence type="ECO:0000256" key="11">
    <source>
        <dbReference type="ARBA" id="ARBA00023235"/>
    </source>
</evidence>
<dbReference type="InterPro" id="IPR000631">
    <property type="entry name" value="CARKD"/>
</dbReference>
<dbReference type="SUPFAM" id="SSF53613">
    <property type="entry name" value="Ribokinase-like"/>
    <property type="match status" value="1"/>
</dbReference>
<dbReference type="NCBIfam" id="TIGR00196">
    <property type="entry name" value="yjeF_cterm"/>
    <property type="match status" value="1"/>
</dbReference>
<dbReference type="Gene3D" id="3.40.50.10260">
    <property type="entry name" value="YjeF N-terminal domain"/>
    <property type="match status" value="1"/>
</dbReference>
<evidence type="ECO:0000313" key="22">
    <source>
        <dbReference type="EMBL" id="MEE2567584.1"/>
    </source>
</evidence>
<evidence type="ECO:0000256" key="9">
    <source>
        <dbReference type="ARBA" id="ARBA00022958"/>
    </source>
</evidence>
<keyword evidence="6 17" id="KW-0547">Nucleotide-binding</keyword>
<sequence>MDAIRRADAFAIANGVDGWTLMQAAGQAVAQSIAQRWSKRPVRVLCGPGNNGGDGFVAAAALREKGWPVRVFLLGDAAKLTGDAARAYAHWGDPAEPLENARPDEAGLVIDALFGAGLARPLEGQAAELCTATNSARAVCVAVDVPSGLDGDRAQADGAVFRADLTVTFHRPKPAHLLEPGRGQCGEIVCVDIGIPDGWRAEIEPVGDYNTPDLWPDLPTRPDRQTHKHGRGRLAVLSGGPSATGAARLAAQAGLRAGSGLVTVLSPKNALLVNAQSLSEVMVRGFDGVEGFLAGLDGLRATAAVLGPGAGVGEGTRELVIAALSRSPALVLDADALTSFEGETDHLFSHLRPGDVLTPHAGEFARLFPDLAEAPINKIEAARTAAERAGCVVVFKGPDTVIAAPDGRVRVNTHATPALATAGTGDVLAGITGAFLAQGTDAFDAASAAVWLHGDAGLRAGEGLIAGDVIAALPNSFAALRRRRRTDAARSALK</sequence>
<gene>
    <name evidence="18" type="primary">nnrE</name>
    <name evidence="17" type="synonym">nnrD</name>
    <name evidence="22" type="ORF">V0U35_12935</name>
</gene>
<evidence type="ECO:0000256" key="2">
    <source>
        <dbReference type="ARBA" id="ARBA00000909"/>
    </source>
</evidence>
<evidence type="ECO:0000256" key="14">
    <source>
        <dbReference type="ARBA" id="ARBA00025153"/>
    </source>
</evidence>
<feature type="domain" description="YjeF C-terminal" evidence="20">
    <location>
        <begin position="211"/>
        <end position="480"/>
    </location>
</feature>
<reference evidence="22 23" key="1">
    <citation type="submission" date="2024-01" db="EMBL/GenBank/DDBJ databases">
        <title>Hyphobacterium bacterium isolated from marine sediment.</title>
        <authorList>
            <person name="Zhao S."/>
        </authorList>
    </citation>
    <scope>NUCLEOTIDE SEQUENCE [LARGE SCALE GENOMIC DNA]</scope>
    <source>
        <strain evidence="22 23">Y60-23</strain>
    </source>
</reference>
<comment type="subunit">
    <text evidence="17">Homotetramer.</text>
</comment>
<dbReference type="PANTHER" id="PTHR12592">
    <property type="entry name" value="ATP-DEPENDENT (S)-NAD(P)H-HYDRATE DEHYDRATASE FAMILY MEMBER"/>
    <property type="match status" value="1"/>
</dbReference>
<feature type="binding site" evidence="17">
    <location>
        <position position="360"/>
    </location>
    <ligand>
        <name>(6S)-NADPHX</name>
        <dbReference type="ChEBI" id="CHEBI:64076"/>
    </ligand>
</feature>
<dbReference type="InterPro" id="IPR004443">
    <property type="entry name" value="YjeF_N_dom"/>
</dbReference>
<comment type="function">
    <text evidence="14 19">Bifunctional enzyme that catalyzes the epimerization of the S- and R-forms of NAD(P)HX and the dehydration of the S-form of NAD(P)HX at the expense of ADP, which is converted to AMP. This allows the repair of both epimers of NAD(P)HX, a damaged form of NAD(P)H that is a result of enzymatic or heat-dependent hydration.</text>
</comment>
<dbReference type="PIRSF" id="PIRSF017184">
    <property type="entry name" value="Nnr"/>
    <property type="match status" value="1"/>
</dbReference>
<evidence type="ECO:0000313" key="23">
    <source>
        <dbReference type="Proteomes" id="UP001310692"/>
    </source>
</evidence>
<dbReference type="HAMAP" id="MF_01966">
    <property type="entry name" value="NADHX_epimerase"/>
    <property type="match status" value="1"/>
</dbReference>
<comment type="similarity">
    <text evidence="4 19">In the C-terminal section; belongs to the NnrD/CARKD family.</text>
</comment>
<feature type="binding site" evidence="18">
    <location>
        <begin position="115"/>
        <end position="121"/>
    </location>
    <ligand>
        <name>(6S)-NADPHX</name>
        <dbReference type="ChEBI" id="CHEBI:64076"/>
    </ligand>
</feature>
<feature type="binding site" evidence="18">
    <location>
        <begin position="50"/>
        <end position="54"/>
    </location>
    <ligand>
        <name>(6S)-NADPHX</name>
        <dbReference type="ChEBI" id="CHEBI:64076"/>
    </ligand>
</feature>
<feature type="binding site" evidence="17">
    <location>
        <begin position="396"/>
        <end position="400"/>
    </location>
    <ligand>
        <name>AMP</name>
        <dbReference type="ChEBI" id="CHEBI:456215"/>
    </ligand>
</feature>
<evidence type="ECO:0000256" key="15">
    <source>
        <dbReference type="ARBA" id="ARBA00048238"/>
    </source>
</evidence>
<evidence type="ECO:0000259" key="21">
    <source>
        <dbReference type="PROSITE" id="PS51385"/>
    </source>
</evidence>
<dbReference type="InterPro" id="IPR029056">
    <property type="entry name" value="Ribokinase-like"/>
</dbReference>
<dbReference type="Gene3D" id="3.40.1190.20">
    <property type="match status" value="1"/>
</dbReference>
<feature type="domain" description="YjeF N-terminal" evidence="21">
    <location>
        <begin position="4"/>
        <end position="201"/>
    </location>
</feature>
<name>A0ABU7M195_9PROT</name>
<comment type="similarity">
    <text evidence="18">Belongs to the NnrE/AIBP family.</text>
</comment>
<feature type="binding site" evidence="18">
    <location>
        <position position="111"/>
    </location>
    <ligand>
        <name>K(+)</name>
        <dbReference type="ChEBI" id="CHEBI:29103"/>
    </ligand>
</feature>
<comment type="similarity">
    <text evidence="17">Belongs to the NnrD/CARKD family.</text>
</comment>
<comment type="cofactor">
    <cofactor evidence="17">
        <name>Mg(2+)</name>
        <dbReference type="ChEBI" id="CHEBI:18420"/>
    </cofactor>
</comment>
<dbReference type="RefSeq" id="WP_330197151.1">
    <property type="nucleotide sequence ID" value="NZ_JAZDRO010000006.1"/>
</dbReference>
<comment type="catalytic activity">
    <reaction evidence="2 18 19">
        <text>(6R)-NADPHX = (6S)-NADPHX</text>
        <dbReference type="Rhea" id="RHEA:32227"/>
        <dbReference type="ChEBI" id="CHEBI:64076"/>
        <dbReference type="ChEBI" id="CHEBI:64077"/>
        <dbReference type="EC" id="5.1.99.6"/>
    </reaction>
</comment>
<comment type="function">
    <text evidence="17">Catalyzes the dehydration of the S-form of NAD(P)HX at the expense of ADP, which is converted to AMP. Together with NAD(P)HX epimerase, which catalyzes the epimerization of the S- and R-forms, the enzyme allows the repair of both epimers of NAD(P)HX, a damaged form of NAD(P)H that is a result of enzymatic or heat-dependent hydration.</text>
</comment>
<evidence type="ECO:0000256" key="19">
    <source>
        <dbReference type="PIRNR" id="PIRNR017184"/>
    </source>
</evidence>
<dbReference type="InterPro" id="IPR030677">
    <property type="entry name" value="Nnr"/>
</dbReference>
<dbReference type="EC" id="5.1.99.6" evidence="19"/>
<feature type="binding site" evidence="18">
    <location>
        <position position="144"/>
    </location>
    <ligand>
        <name>(6S)-NADPHX</name>
        <dbReference type="ChEBI" id="CHEBI:64076"/>
    </ligand>
</feature>
<keyword evidence="8 17" id="KW-0521">NADP</keyword>
<dbReference type="InterPro" id="IPR036652">
    <property type="entry name" value="YjeF_N_dom_sf"/>
</dbReference>
<feature type="binding site" evidence="17">
    <location>
        <position position="426"/>
    </location>
    <ligand>
        <name>(6S)-NADPHX</name>
        <dbReference type="ChEBI" id="CHEBI:64076"/>
    </ligand>
</feature>